<dbReference type="OrthoDB" id="4217619at2759"/>
<organism evidence="9 10">
    <name type="scientific">Paraglomus brasilianum</name>
    <dbReference type="NCBI Taxonomy" id="144538"/>
    <lineage>
        <taxon>Eukaryota</taxon>
        <taxon>Fungi</taxon>
        <taxon>Fungi incertae sedis</taxon>
        <taxon>Mucoromycota</taxon>
        <taxon>Glomeromycotina</taxon>
        <taxon>Glomeromycetes</taxon>
        <taxon>Paraglomerales</taxon>
        <taxon>Paraglomeraceae</taxon>
        <taxon>Paraglomus</taxon>
    </lineage>
</organism>
<feature type="domain" description="PDZ" evidence="8">
    <location>
        <begin position="304"/>
        <end position="372"/>
    </location>
</feature>
<comment type="similarity">
    <text evidence="3">Belongs to the peptidase S1C family.</text>
</comment>
<gene>
    <name evidence="9" type="ORF">PBRASI_LOCUS8954</name>
</gene>
<dbReference type="EMBL" id="CAJVPI010001755">
    <property type="protein sequence ID" value="CAG8625494.1"/>
    <property type="molecule type" value="Genomic_DNA"/>
</dbReference>
<keyword evidence="10" id="KW-1185">Reference proteome</keyword>
<dbReference type="PANTHER" id="PTHR46366">
    <property type="entry name" value="PRO-APOPTOTIC SERINE PROTEASE NMA111"/>
    <property type="match status" value="1"/>
</dbReference>
<keyword evidence="6" id="KW-0539">Nucleus</keyword>
<sequence length="1010" mass="111548">MTSKMVTVPDNEETTDLKPDPQAVKAAATREQISPTSQHEKSFRTRSKSLSSSSVRPRQTLTVNTAAQEFIPSLPNDDTTEAVKVRSWEMTLELSIKAIVAIKANDVRSFDTEVSGEYTATGFVVDAERGLILSNRHVVSPGPAVAQAVFTNYEEVELEPIYRDPVHDFGFFRFNPKKVKFIQLVQIPLSPERAKVGVDIRVVGNDAGEKLSILAGTLARLDRRAPEYGIGEYNDFNTFYLQAASGTSGGSSGSPVLDIDGHAIALNAGGASRAQSSYYLPLDRIVRALGYLQKGQEVPRGTLQTEFEHSPYDELRRLGLKTGIEQQVREKFPEETGLLVVRKVLPKGPADGLLIPGDILIKVNGNMVTNFNSLFSIIDDSVGEEIILTIGRGKVLESVTLRIQDLHSITPNRFVEIGGGVVNELSYQLAHSYQQPVGGPYVATPGHMLASASAWRKSVIVSVNNIPTPNLDAFIEAMKTLPDGARVPIRFYSLLKFYKERVMIMHVDRHWHKFQVAVRDDNSGKWIFEEMLPPPAIHSYIPATASYQVLDSSIYPAGKLWPSFVALDFHLPYLVSGMKSTQFRGSGVVLSTDPPLIACDRDTIPISVGDIFITFANSIIIPGRLLYLHPFYNYAILTYDASLLGETPVVAAELNDIELNQGDEVYLVGIGNDQSPVMKKTIVTSIRNVGTKECSPPRWRAMNVEGIGIDDPVGSQVIGGVLCTKDGRIQALWLGYSSQNDKGKDISFMFGLSISLVRNVLEPLRKNIIPKLHNLNVEFWTMRIAPARTLGLTDKWVRKIEGVPNSKHTLLYVLNILDTASPAGKLLKVGDVVLKMNGRVVTRMADLPTVIHNSETVDMLILRDGKEMNIQVATTLYTGEETTRVIGWAGALIEEPYHAVLEQVRYVPSRVYISCTLYGSPAAVSLKPGVWIVEIAGRKVTDLGSFLEAIHNHEKEVAENEDDDGYVRIKTVSRMEVTKVVAMKLDPHYWGTWQLVKDENATTGWKCIPA</sequence>
<dbReference type="InterPro" id="IPR001478">
    <property type="entry name" value="PDZ"/>
</dbReference>
<evidence type="ECO:0000256" key="4">
    <source>
        <dbReference type="ARBA" id="ARBA00020338"/>
    </source>
</evidence>
<dbReference type="InterPro" id="IPR009003">
    <property type="entry name" value="Peptidase_S1_PA"/>
</dbReference>
<dbReference type="SUPFAM" id="SSF50156">
    <property type="entry name" value="PDZ domain-like"/>
    <property type="match status" value="3"/>
</dbReference>
<dbReference type="SUPFAM" id="SSF50494">
    <property type="entry name" value="Trypsin-like serine proteases"/>
    <property type="match status" value="2"/>
</dbReference>
<dbReference type="AlphaFoldDB" id="A0A9N9D2P9"/>
<dbReference type="InterPro" id="IPR025926">
    <property type="entry name" value="PDZ-like_dom"/>
</dbReference>
<dbReference type="GO" id="GO:0005634">
    <property type="term" value="C:nucleus"/>
    <property type="evidence" value="ECO:0007669"/>
    <property type="project" value="UniProtKB-SubCell"/>
</dbReference>
<protein>
    <recommendedName>
        <fullName evidence="4">Pro-apoptotic serine protease NMA111</fullName>
    </recommendedName>
    <alternativeName>
        <fullName evidence="5">Pro-apoptotic serine protease nma111</fullName>
    </alternativeName>
</protein>
<dbReference type="PANTHER" id="PTHR46366:SF1">
    <property type="entry name" value="PDZ DOMAIN-CONTAINING PROTEIN C1685.05"/>
    <property type="match status" value="1"/>
</dbReference>
<evidence type="ECO:0000256" key="2">
    <source>
        <dbReference type="ARBA" id="ARBA00004123"/>
    </source>
</evidence>
<dbReference type="Pfam" id="PF12812">
    <property type="entry name" value="PDZ_1"/>
    <property type="match status" value="1"/>
</dbReference>
<dbReference type="Pfam" id="PF13365">
    <property type="entry name" value="Trypsin_2"/>
    <property type="match status" value="1"/>
</dbReference>
<dbReference type="Gene3D" id="2.40.10.120">
    <property type="match status" value="2"/>
</dbReference>
<dbReference type="CDD" id="cd06786">
    <property type="entry name" value="cpPDZ1_ScNma111-like"/>
    <property type="match status" value="1"/>
</dbReference>
<dbReference type="GO" id="GO:0006508">
    <property type="term" value="P:proteolysis"/>
    <property type="evidence" value="ECO:0007669"/>
    <property type="project" value="UniProtKB-KW"/>
</dbReference>
<dbReference type="Gene3D" id="2.30.42.10">
    <property type="match status" value="3"/>
</dbReference>
<evidence type="ECO:0000313" key="10">
    <source>
        <dbReference type="Proteomes" id="UP000789739"/>
    </source>
</evidence>
<evidence type="ECO:0000256" key="7">
    <source>
        <dbReference type="SAM" id="MobiDB-lite"/>
    </source>
</evidence>
<dbReference type="PROSITE" id="PS50106">
    <property type="entry name" value="PDZ"/>
    <property type="match status" value="1"/>
</dbReference>
<dbReference type="SMART" id="SM00228">
    <property type="entry name" value="PDZ"/>
    <property type="match status" value="2"/>
</dbReference>
<dbReference type="InterPro" id="IPR001940">
    <property type="entry name" value="Peptidase_S1C"/>
</dbReference>
<evidence type="ECO:0000256" key="6">
    <source>
        <dbReference type="ARBA" id="ARBA00023242"/>
    </source>
</evidence>
<dbReference type="Proteomes" id="UP000789739">
    <property type="component" value="Unassembled WGS sequence"/>
</dbReference>
<reference evidence="9" key="1">
    <citation type="submission" date="2021-06" db="EMBL/GenBank/DDBJ databases">
        <authorList>
            <person name="Kallberg Y."/>
            <person name="Tangrot J."/>
            <person name="Rosling A."/>
        </authorList>
    </citation>
    <scope>NUCLEOTIDE SEQUENCE</scope>
    <source>
        <strain evidence="9">BR232B</strain>
    </source>
</reference>
<proteinExistence type="inferred from homology"/>
<feature type="region of interest" description="Disordered" evidence="7">
    <location>
        <begin position="1"/>
        <end position="59"/>
    </location>
</feature>
<evidence type="ECO:0000259" key="8">
    <source>
        <dbReference type="PROSITE" id="PS50106"/>
    </source>
</evidence>
<evidence type="ECO:0000256" key="3">
    <source>
        <dbReference type="ARBA" id="ARBA00010541"/>
    </source>
</evidence>
<dbReference type="Pfam" id="PF17820">
    <property type="entry name" value="PDZ_6"/>
    <property type="match status" value="1"/>
</dbReference>
<comment type="caution">
    <text evidence="9">The sequence shown here is derived from an EMBL/GenBank/DDBJ whole genome shotgun (WGS) entry which is preliminary data.</text>
</comment>
<comment type="subcellular location">
    <subcellularLocation>
        <location evidence="2">Nucleus</location>
    </subcellularLocation>
</comment>
<dbReference type="PRINTS" id="PR00834">
    <property type="entry name" value="PROTEASES2C"/>
</dbReference>
<evidence type="ECO:0000256" key="5">
    <source>
        <dbReference type="ARBA" id="ARBA00021524"/>
    </source>
</evidence>
<evidence type="ECO:0000313" key="9">
    <source>
        <dbReference type="EMBL" id="CAG8625494.1"/>
    </source>
</evidence>
<accession>A0A9N9D2P9</accession>
<comment type="function">
    <text evidence="1">Nuclear serine protease which mediates apoptosis.</text>
</comment>
<feature type="compositionally biased region" description="Low complexity" evidence="7">
    <location>
        <begin position="48"/>
        <end position="58"/>
    </location>
</feature>
<evidence type="ECO:0000256" key="1">
    <source>
        <dbReference type="ARBA" id="ARBA00002558"/>
    </source>
</evidence>
<dbReference type="InterPro" id="IPR041489">
    <property type="entry name" value="PDZ_6"/>
</dbReference>
<name>A0A9N9D2P9_9GLOM</name>
<dbReference type="InterPro" id="IPR036034">
    <property type="entry name" value="PDZ_sf"/>
</dbReference>
<dbReference type="CDD" id="cd06719">
    <property type="entry name" value="PDZ2-4_Nma111p-like"/>
    <property type="match status" value="1"/>
</dbReference>
<dbReference type="GO" id="GO:0004252">
    <property type="term" value="F:serine-type endopeptidase activity"/>
    <property type="evidence" value="ECO:0007669"/>
    <property type="project" value="InterPro"/>
</dbReference>